<evidence type="ECO:0000256" key="2">
    <source>
        <dbReference type="ARBA" id="ARBA00022692"/>
    </source>
</evidence>
<accession>A0A2W1LMG8</accession>
<evidence type="ECO:0000256" key="1">
    <source>
        <dbReference type="ARBA" id="ARBA00004141"/>
    </source>
</evidence>
<keyword evidence="2 5" id="KW-0812">Transmembrane</keyword>
<evidence type="ECO:0000256" key="5">
    <source>
        <dbReference type="SAM" id="Phobius"/>
    </source>
</evidence>
<dbReference type="InterPro" id="IPR003689">
    <property type="entry name" value="ZIP"/>
</dbReference>
<evidence type="ECO:0000256" key="4">
    <source>
        <dbReference type="ARBA" id="ARBA00023136"/>
    </source>
</evidence>
<dbReference type="RefSeq" id="WP_111146460.1">
    <property type="nucleotide sequence ID" value="NZ_QKRB01000042.1"/>
</dbReference>
<evidence type="ECO:0000256" key="3">
    <source>
        <dbReference type="ARBA" id="ARBA00022989"/>
    </source>
</evidence>
<name>A0A2W1LMG8_9BACL</name>
<dbReference type="GO" id="GO:0005385">
    <property type="term" value="F:zinc ion transmembrane transporter activity"/>
    <property type="evidence" value="ECO:0007669"/>
    <property type="project" value="TreeGrafter"/>
</dbReference>
<keyword evidence="7" id="KW-1185">Reference proteome</keyword>
<dbReference type="PANTHER" id="PTHR11040:SF70">
    <property type="entry name" value="OS05G0316100 PROTEIN"/>
    <property type="match status" value="1"/>
</dbReference>
<dbReference type="GO" id="GO:0016020">
    <property type="term" value="C:membrane"/>
    <property type="evidence" value="ECO:0007669"/>
    <property type="project" value="UniProtKB-SubCell"/>
</dbReference>
<sequence>MNLFLSLSAAAAACTAAGALPALLIRSLTHRVKDILLAFSAGIMVAASTYGLLPSALKLSNFITLTIGIILGTLLLTVMELLIPHTDPAHTTELYPPERGSPQLLVLAMLLHNLPEGLSTGISLASSDQELGRIVTFAMGLQNIPEGFLIALFLVTQGSKLSRTFTSVMLVVLAEWTASLIGYLFGLELQFLVPYGLAFAGGAMLYVVYKELIPESHGDGHEIPSTFAFIIGTLFMIGLTEWLG</sequence>
<gene>
    <name evidence="6" type="ORF">DNH61_09715</name>
</gene>
<feature type="transmembrane region" description="Helical" evidence="5">
    <location>
        <begin position="35"/>
        <end position="53"/>
    </location>
</feature>
<protein>
    <submittedName>
        <fullName evidence="6">ZIP family metal transporter</fullName>
    </submittedName>
</protein>
<comment type="subcellular location">
    <subcellularLocation>
        <location evidence="1">Membrane</location>
        <topology evidence="1">Multi-pass membrane protein</topology>
    </subcellularLocation>
</comment>
<dbReference type="OrthoDB" id="9787346at2"/>
<dbReference type="PANTHER" id="PTHR11040">
    <property type="entry name" value="ZINC/IRON TRANSPORTER"/>
    <property type="match status" value="1"/>
</dbReference>
<dbReference type="AlphaFoldDB" id="A0A2W1LMG8"/>
<feature type="transmembrane region" description="Helical" evidence="5">
    <location>
        <begin position="191"/>
        <end position="209"/>
    </location>
</feature>
<evidence type="ECO:0000313" key="7">
    <source>
        <dbReference type="Proteomes" id="UP000249522"/>
    </source>
</evidence>
<feature type="transmembrane region" description="Helical" evidence="5">
    <location>
        <begin position="62"/>
        <end position="83"/>
    </location>
</feature>
<feature type="transmembrane region" description="Helical" evidence="5">
    <location>
        <begin position="134"/>
        <end position="155"/>
    </location>
</feature>
<proteinExistence type="predicted"/>
<evidence type="ECO:0000313" key="6">
    <source>
        <dbReference type="EMBL" id="PZD96172.1"/>
    </source>
</evidence>
<dbReference type="Pfam" id="PF02535">
    <property type="entry name" value="Zip"/>
    <property type="match status" value="1"/>
</dbReference>
<feature type="transmembrane region" description="Helical" evidence="5">
    <location>
        <begin position="167"/>
        <end position="185"/>
    </location>
</feature>
<feature type="transmembrane region" description="Helical" evidence="5">
    <location>
        <begin position="221"/>
        <end position="239"/>
    </location>
</feature>
<comment type="caution">
    <text evidence="6">The sequence shown here is derived from an EMBL/GenBank/DDBJ whole genome shotgun (WGS) entry which is preliminary data.</text>
</comment>
<dbReference type="Proteomes" id="UP000249522">
    <property type="component" value="Unassembled WGS sequence"/>
</dbReference>
<dbReference type="EMBL" id="QKRB01000042">
    <property type="protein sequence ID" value="PZD96172.1"/>
    <property type="molecule type" value="Genomic_DNA"/>
</dbReference>
<reference evidence="6 7" key="1">
    <citation type="submission" date="2018-06" db="EMBL/GenBank/DDBJ databases">
        <title>Paenibacillus imtechensis sp. nov.</title>
        <authorList>
            <person name="Pinnaka A.K."/>
            <person name="Singh H."/>
            <person name="Kaur M."/>
        </authorList>
    </citation>
    <scope>NUCLEOTIDE SEQUENCE [LARGE SCALE GENOMIC DNA]</scope>
    <source>
        <strain evidence="6 7">SMB1</strain>
    </source>
</reference>
<keyword evidence="3 5" id="KW-1133">Transmembrane helix</keyword>
<keyword evidence="4 5" id="KW-0472">Membrane</keyword>
<organism evidence="6 7">
    <name type="scientific">Paenibacillus sambharensis</name>
    <dbReference type="NCBI Taxonomy" id="1803190"/>
    <lineage>
        <taxon>Bacteria</taxon>
        <taxon>Bacillati</taxon>
        <taxon>Bacillota</taxon>
        <taxon>Bacilli</taxon>
        <taxon>Bacillales</taxon>
        <taxon>Paenibacillaceae</taxon>
        <taxon>Paenibacillus</taxon>
    </lineage>
</organism>